<dbReference type="Pfam" id="PF12146">
    <property type="entry name" value="Hydrolase_4"/>
    <property type="match status" value="1"/>
</dbReference>
<dbReference type="EMBL" id="ADKM02000130">
    <property type="protein sequence ID" value="EGC01352.1"/>
    <property type="molecule type" value="Genomic_DNA"/>
</dbReference>
<name>E9SHA1_RUMAL</name>
<proteinExistence type="predicted"/>
<gene>
    <name evidence="3" type="ORF">CUS_7629</name>
</gene>
<dbReference type="InterPro" id="IPR029058">
    <property type="entry name" value="AB_hydrolase_fold"/>
</dbReference>
<organism evidence="3 4">
    <name type="scientific">Ruminococcus albus 8</name>
    <dbReference type="NCBI Taxonomy" id="246199"/>
    <lineage>
        <taxon>Bacteria</taxon>
        <taxon>Bacillati</taxon>
        <taxon>Bacillota</taxon>
        <taxon>Clostridia</taxon>
        <taxon>Eubacteriales</taxon>
        <taxon>Oscillospiraceae</taxon>
        <taxon>Ruminococcus</taxon>
    </lineage>
</organism>
<evidence type="ECO:0000313" key="4">
    <source>
        <dbReference type="Proteomes" id="UP000004259"/>
    </source>
</evidence>
<dbReference type="Proteomes" id="UP000004259">
    <property type="component" value="Unassembled WGS sequence"/>
</dbReference>
<dbReference type="InterPro" id="IPR022742">
    <property type="entry name" value="Hydrolase_4"/>
</dbReference>
<reference evidence="3 4" key="1">
    <citation type="submission" date="2011-02" db="EMBL/GenBank/DDBJ databases">
        <authorList>
            <person name="Nelson K.E."/>
            <person name="Sutton G."/>
            <person name="Torralba M."/>
            <person name="Durkin S."/>
            <person name="Harkins D."/>
            <person name="Montgomery R."/>
            <person name="Ziemer C."/>
            <person name="Klaassens E."/>
            <person name="Ocuiv P."/>
            <person name="Morrison M."/>
        </authorList>
    </citation>
    <scope>NUCLEOTIDE SEQUENCE [LARGE SCALE GENOMIC DNA]</scope>
    <source>
        <strain evidence="3 4">8</strain>
    </source>
</reference>
<sequence>MSRKKHSYKKALFISLSVIALLFAAMCGVTVTVMHNIFGRGDYPAKDSDPYNRYDPDWKDIHPREEVEFKSGENMLKGFIYGMENESPKGLLVFAHGISTGHESYINQLMWFVEKGWRVFTYDATGSGWSEGKGSVGLVQSAIDLDKALTFAENDPRLAGLDIFLLGHSWGGFAVSAVQNFDHDIKASAEMSGYADPIEMLDVGTIQTMKTKAAIVFHPFVWGYNKLVFKEYADLNAVDGINKSGIPNLLIHGENDDFVVYSEVSIVSKRDEITNPNAQFITLTGENADHNKFFNSDECNEYKKPFNQRKKEIMENYKGKERDEKLTELTKEMDKTIVNTINTELMQTIEDFYESAGAGK</sequence>
<evidence type="ECO:0000256" key="1">
    <source>
        <dbReference type="ARBA" id="ARBA00022801"/>
    </source>
</evidence>
<protein>
    <submittedName>
        <fullName evidence="3">Conserved domain protein</fullName>
    </submittedName>
</protein>
<dbReference type="OrthoDB" id="9806902at2"/>
<comment type="caution">
    <text evidence="3">The sequence shown here is derived from an EMBL/GenBank/DDBJ whole genome shotgun (WGS) entry which is preliminary data.</text>
</comment>
<evidence type="ECO:0000259" key="2">
    <source>
        <dbReference type="Pfam" id="PF12146"/>
    </source>
</evidence>
<dbReference type="AlphaFoldDB" id="E9SHA1"/>
<dbReference type="PANTHER" id="PTHR22946:SF9">
    <property type="entry name" value="POLYKETIDE TRANSFERASE AF380"/>
    <property type="match status" value="1"/>
</dbReference>
<dbReference type="STRING" id="246199.CUS_7629"/>
<feature type="domain" description="Serine aminopeptidase S33" evidence="2">
    <location>
        <begin position="87"/>
        <end position="178"/>
    </location>
</feature>
<evidence type="ECO:0000313" key="3">
    <source>
        <dbReference type="EMBL" id="EGC01352.1"/>
    </source>
</evidence>
<dbReference type="PANTHER" id="PTHR22946">
    <property type="entry name" value="DIENELACTONE HYDROLASE DOMAIN-CONTAINING PROTEIN-RELATED"/>
    <property type="match status" value="1"/>
</dbReference>
<dbReference type="SUPFAM" id="SSF53474">
    <property type="entry name" value="alpha/beta-Hydrolases"/>
    <property type="match status" value="1"/>
</dbReference>
<keyword evidence="4" id="KW-1185">Reference proteome</keyword>
<dbReference type="eggNOG" id="COG1073">
    <property type="taxonomic scope" value="Bacteria"/>
</dbReference>
<dbReference type="GO" id="GO:0052689">
    <property type="term" value="F:carboxylic ester hydrolase activity"/>
    <property type="evidence" value="ECO:0007669"/>
    <property type="project" value="UniProtKB-ARBA"/>
</dbReference>
<dbReference type="InterPro" id="IPR050261">
    <property type="entry name" value="FrsA_esterase"/>
</dbReference>
<dbReference type="RefSeq" id="WP_002852806.1">
    <property type="nucleotide sequence ID" value="NZ_ADKM02000130.1"/>
</dbReference>
<dbReference type="Gene3D" id="3.40.50.1820">
    <property type="entry name" value="alpha/beta hydrolase"/>
    <property type="match status" value="1"/>
</dbReference>
<keyword evidence="1" id="KW-0378">Hydrolase</keyword>
<accession>E9SHA1</accession>